<dbReference type="SMART" id="SM00091">
    <property type="entry name" value="PAS"/>
    <property type="match status" value="2"/>
</dbReference>
<dbReference type="InterPro" id="IPR013655">
    <property type="entry name" value="PAS_fold_3"/>
</dbReference>
<keyword evidence="8" id="KW-0812">Transmembrane</keyword>
<dbReference type="SUPFAM" id="SSF55785">
    <property type="entry name" value="PYP-like sensor domain (PAS domain)"/>
    <property type="match status" value="2"/>
</dbReference>
<feature type="domain" description="HAMP" evidence="11">
    <location>
        <begin position="384"/>
        <end position="436"/>
    </location>
</feature>
<evidence type="ECO:0000259" key="12">
    <source>
        <dbReference type="PROSITE" id="PS50887"/>
    </source>
</evidence>
<feature type="domain" description="PAC" evidence="10">
    <location>
        <begin position="534"/>
        <end position="586"/>
    </location>
</feature>
<evidence type="ECO:0000259" key="9">
    <source>
        <dbReference type="PROSITE" id="PS50112"/>
    </source>
</evidence>
<evidence type="ECO:0000313" key="14">
    <source>
        <dbReference type="Proteomes" id="UP000235015"/>
    </source>
</evidence>
<feature type="domain" description="PAS" evidence="9">
    <location>
        <begin position="583"/>
        <end position="629"/>
    </location>
</feature>
<feature type="domain" description="PAC" evidence="10">
    <location>
        <begin position="654"/>
        <end position="708"/>
    </location>
</feature>
<dbReference type="AlphaFoldDB" id="A0A2N6CSC7"/>
<dbReference type="InterPro" id="IPR000700">
    <property type="entry name" value="PAS-assoc_C"/>
</dbReference>
<evidence type="ECO:0000259" key="10">
    <source>
        <dbReference type="PROSITE" id="PS50113"/>
    </source>
</evidence>
<dbReference type="PROSITE" id="PS50885">
    <property type="entry name" value="HAMP"/>
    <property type="match status" value="1"/>
</dbReference>
<evidence type="ECO:0000256" key="4">
    <source>
        <dbReference type="ARBA" id="ARBA00022741"/>
    </source>
</evidence>
<organism evidence="13 14">
    <name type="scientific">Sedimenticola selenatireducens</name>
    <dbReference type="NCBI Taxonomy" id="191960"/>
    <lineage>
        <taxon>Bacteria</taxon>
        <taxon>Pseudomonadati</taxon>
        <taxon>Pseudomonadota</taxon>
        <taxon>Gammaproteobacteria</taxon>
        <taxon>Chromatiales</taxon>
        <taxon>Sedimenticolaceae</taxon>
        <taxon>Sedimenticola</taxon>
    </lineage>
</organism>
<dbReference type="NCBIfam" id="TIGR00254">
    <property type="entry name" value="GGDEF"/>
    <property type="match status" value="1"/>
</dbReference>
<evidence type="ECO:0000313" key="13">
    <source>
        <dbReference type="EMBL" id="PLX59984.1"/>
    </source>
</evidence>
<evidence type="ECO:0000256" key="1">
    <source>
        <dbReference type="ARBA" id="ARBA00004370"/>
    </source>
</evidence>
<proteinExistence type="predicted"/>
<keyword evidence="5" id="KW-0418">Kinase</keyword>
<dbReference type="InterPro" id="IPR001610">
    <property type="entry name" value="PAC"/>
</dbReference>
<dbReference type="Pfam" id="PF00990">
    <property type="entry name" value="GGDEF"/>
    <property type="match status" value="1"/>
</dbReference>
<dbReference type="InterPro" id="IPR048760">
    <property type="entry name" value="VP0354-like_sensor_dom"/>
</dbReference>
<dbReference type="SUPFAM" id="SSF55073">
    <property type="entry name" value="Nucleotide cyclase"/>
    <property type="match status" value="1"/>
</dbReference>
<dbReference type="GO" id="GO:0000160">
    <property type="term" value="P:phosphorelay signal transduction system"/>
    <property type="evidence" value="ECO:0007669"/>
    <property type="project" value="UniProtKB-KW"/>
</dbReference>
<evidence type="ECO:0000256" key="2">
    <source>
        <dbReference type="ARBA" id="ARBA00022553"/>
    </source>
</evidence>
<dbReference type="SMART" id="SM00086">
    <property type="entry name" value="PAC"/>
    <property type="match status" value="2"/>
</dbReference>
<evidence type="ECO:0000259" key="11">
    <source>
        <dbReference type="PROSITE" id="PS50885"/>
    </source>
</evidence>
<dbReference type="CDD" id="cd01949">
    <property type="entry name" value="GGDEF"/>
    <property type="match status" value="1"/>
</dbReference>
<dbReference type="Pfam" id="PF13426">
    <property type="entry name" value="PAS_9"/>
    <property type="match status" value="1"/>
</dbReference>
<dbReference type="Pfam" id="PF21623">
    <property type="entry name" value="HK_sensor_dom_bact"/>
    <property type="match status" value="1"/>
</dbReference>
<keyword evidence="8" id="KW-0472">Membrane</keyword>
<keyword evidence="7" id="KW-0902">Two-component regulatory system</keyword>
<dbReference type="GO" id="GO:0016020">
    <property type="term" value="C:membrane"/>
    <property type="evidence" value="ECO:0007669"/>
    <property type="project" value="UniProtKB-SubCell"/>
</dbReference>
<comment type="subcellular location">
    <subcellularLocation>
        <location evidence="1">Membrane</location>
    </subcellularLocation>
</comment>
<gene>
    <name evidence="13" type="ORF">C0630_19045</name>
</gene>
<dbReference type="InterPro" id="IPR003660">
    <property type="entry name" value="HAMP_dom"/>
</dbReference>
<keyword evidence="2" id="KW-0597">Phosphoprotein</keyword>
<dbReference type="STRING" id="1111735.GCA_000428045_02284"/>
<feature type="transmembrane region" description="Helical" evidence="8">
    <location>
        <begin position="365"/>
        <end position="383"/>
    </location>
</feature>
<evidence type="ECO:0000256" key="3">
    <source>
        <dbReference type="ARBA" id="ARBA00022679"/>
    </source>
</evidence>
<dbReference type="PANTHER" id="PTHR46663:SF3">
    <property type="entry name" value="SLL0267 PROTEIN"/>
    <property type="match status" value="1"/>
</dbReference>
<evidence type="ECO:0008006" key="15">
    <source>
        <dbReference type="Google" id="ProtNLM"/>
    </source>
</evidence>
<dbReference type="SMART" id="SM00267">
    <property type="entry name" value="GGDEF"/>
    <property type="match status" value="1"/>
</dbReference>
<dbReference type="Proteomes" id="UP000235015">
    <property type="component" value="Unassembled WGS sequence"/>
</dbReference>
<keyword evidence="6" id="KW-0067">ATP-binding</keyword>
<dbReference type="NCBIfam" id="TIGR00229">
    <property type="entry name" value="sensory_box"/>
    <property type="match status" value="2"/>
</dbReference>
<dbReference type="InterPro" id="IPR000014">
    <property type="entry name" value="PAS"/>
</dbReference>
<sequence length="822" mass="93713">MAAVPGHDFFASGSYMTQQKINAEVHPKFHRMKPLSRLGNKFSLVILSLVLGATALIAMLYEQTQYQNAMQQASSTLENDARLLSDNIYRQLENLRRDIDLISETPPVQGIIRGVQANGVDPVDSSTVDMWLARLGQIFSAVIKKNPEYEQIRFIGIAHRGREIVRVNRHGDGVMLVADDQLQSKEARDYFQATIKLAPNQFYLSDMDLNREFGKITPLHVPTLRIAKPVFDSNGELFCMLVINRTMNSLFARLKQQLPDGVGFYLTNEKGDYLYHPDINKRFGFDTGRRYRLQDDFPSLKSLFHEEQYINEHKLDITSADNTWKVQFLRIAFDPLNEGRYLGLMLTIPHEQIVAFHKSSRVQNILLICALGFVVLLLTVHFSQRITHPLKSLANSARHIASGDYDIQIPDTGSIELEVLADALRHAANDVGQRERALAHLNEELELRVLERTEALRQREKSLLDAQRIASLGGWEWQTEKDRFVWSDQMYRIFGLSPEAFTPSYSALLEYVHADDRAAVMNAVNEHKIGQARFDIEFRLIRSDGAERVVQSEGEFIRNGEGDVVIVRGTALDITERKQAEKRLRLLASVFEHSLEGITITDPHLKILEVNPAFTSITGYSAQEVVGKTPKVLSSGWHDADYYSEMWRSLNDTGHWQGEMIDRRKNGELFTEWLTISTVYDYQGQLINYVGVFYDTTEKKEAEQRIARLAYYDSLTQLANRSLFGDRLEQALRQSRRNNSSVSLMYIDLDRFKTVNDSLGHKAGDLLLKQVAGRLQECVRESDTVARLGGDEFALILENIDQVQASHIAQKLIQRLGRSFSL</sequence>
<evidence type="ECO:0000256" key="5">
    <source>
        <dbReference type="ARBA" id="ARBA00022777"/>
    </source>
</evidence>
<dbReference type="InterPro" id="IPR035965">
    <property type="entry name" value="PAS-like_dom_sf"/>
</dbReference>
<dbReference type="PROSITE" id="PS50112">
    <property type="entry name" value="PAS"/>
    <property type="match status" value="1"/>
</dbReference>
<dbReference type="SUPFAM" id="SSF158472">
    <property type="entry name" value="HAMP domain-like"/>
    <property type="match status" value="1"/>
</dbReference>
<evidence type="ECO:0000256" key="6">
    <source>
        <dbReference type="ARBA" id="ARBA00022840"/>
    </source>
</evidence>
<accession>A0A2N6CSC7</accession>
<dbReference type="EMBL" id="PKUN01000030">
    <property type="protein sequence ID" value="PLX59984.1"/>
    <property type="molecule type" value="Genomic_DNA"/>
</dbReference>
<dbReference type="InterPro" id="IPR000160">
    <property type="entry name" value="GGDEF_dom"/>
</dbReference>
<dbReference type="InterPro" id="IPR043128">
    <property type="entry name" value="Rev_trsase/Diguanyl_cyclase"/>
</dbReference>
<dbReference type="GO" id="GO:0005524">
    <property type="term" value="F:ATP binding"/>
    <property type="evidence" value="ECO:0007669"/>
    <property type="project" value="UniProtKB-KW"/>
</dbReference>
<dbReference type="SMART" id="SM00304">
    <property type="entry name" value="HAMP"/>
    <property type="match status" value="1"/>
</dbReference>
<reference evidence="13 14" key="1">
    <citation type="submission" date="2017-11" db="EMBL/GenBank/DDBJ databases">
        <title>Genome-resolved metagenomics identifies genetic mobility, metabolic interactions, and unexpected diversity in perchlorate-reducing communities.</title>
        <authorList>
            <person name="Barnum T.P."/>
            <person name="Figueroa I.A."/>
            <person name="Carlstrom C.I."/>
            <person name="Lucas L.N."/>
            <person name="Engelbrektson A.L."/>
            <person name="Coates J.D."/>
        </authorList>
    </citation>
    <scope>NUCLEOTIDE SEQUENCE [LARGE SCALE GENOMIC DNA]</scope>
    <source>
        <strain evidence="13">BM301</strain>
    </source>
</reference>
<evidence type="ECO:0000256" key="8">
    <source>
        <dbReference type="SAM" id="Phobius"/>
    </source>
</evidence>
<name>A0A2N6CSC7_9GAMM</name>
<keyword evidence="8" id="KW-1133">Transmembrane helix</keyword>
<dbReference type="PROSITE" id="PS50887">
    <property type="entry name" value="GGDEF"/>
    <property type="match status" value="1"/>
</dbReference>
<dbReference type="Gene3D" id="3.30.70.270">
    <property type="match status" value="1"/>
</dbReference>
<dbReference type="InterPro" id="IPR052163">
    <property type="entry name" value="DGC-Regulatory_Protein"/>
</dbReference>
<dbReference type="SUPFAM" id="SSF103190">
    <property type="entry name" value="Sensory domain-like"/>
    <property type="match status" value="1"/>
</dbReference>
<dbReference type="PROSITE" id="PS50113">
    <property type="entry name" value="PAC"/>
    <property type="match status" value="2"/>
</dbReference>
<dbReference type="CDD" id="cd00130">
    <property type="entry name" value="PAS"/>
    <property type="match status" value="2"/>
</dbReference>
<protein>
    <recommendedName>
        <fullName evidence="15">Diguanylate cyclase</fullName>
    </recommendedName>
</protein>
<dbReference type="CDD" id="cd06225">
    <property type="entry name" value="HAMP"/>
    <property type="match status" value="1"/>
</dbReference>
<evidence type="ECO:0000256" key="7">
    <source>
        <dbReference type="ARBA" id="ARBA00023012"/>
    </source>
</evidence>
<dbReference type="InterPro" id="IPR029787">
    <property type="entry name" value="Nucleotide_cyclase"/>
</dbReference>
<dbReference type="GO" id="GO:0016301">
    <property type="term" value="F:kinase activity"/>
    <property type="evidence" value="ECO:0007669"/>
    <property type="project" value="UniProtKB-KW"/>
</dbReference>
<dbReference type="Pfam" id="PF00672">
    <property type="entry name" value="HAMP"/>
    <property type="match status" value="1"/>
</dbReference>
<feature type="domain" description="GGDEF" evidence="12">
    <location>
        <begin position="740"/>
        <end position="822"/>
    </location>
</feature>
<dbReference type="Gene3D" id="6.10.340.10">
    <property type="match status" value="1"/>
</dbReference>
<dbReference type="InterPro" id="IPR029151">
    <property type="entry name" value="Sensor-like_sf"/>
</dbReference>
<keyword evidence="4" id="KW-0547">Nucleotide-binding</keyword>
<dbReference type="Gene3D" id="2.10.70.100">
    <property type="match status" value="1"/>
</dbReference>
<keyword evidence="3" id="KW-0808">Transferase</keyword>
<feature type="transmembrane region" description="Helical" evidence="8">
    <location>
        <begin position="42"/>
        <end position="61"/>
    </location>
</feature>
<comment type="caution">
    <text evidence="13">The sequence shown here is derived from an EMBL/GenBank/DDBJ whole genome shotgun (WGS) entry which is preliminary data.</text>
</comment>
<dbReference type="Gene3D" id="3.30.450.20">
    <property type="entry name" value="PAS domain"/>
    <property type="match status" value="3"/>
</dbReference>
<dbReference type="PANTHER" id="PTHR46663">
    <property type="entry name" value="DIGUANYLATE CYCLASE DGCT-RELATED"/>
    <property type="match status" value="1"/>
</dbReference>
<dbReference type="Pfam" id="PF08447">
    <property type="entry name" value="PAS_3"/>
    <property type="match status" value="1"/>
</dbReference>